<name>A0A6M0RDU7_9CYAN</name>
<accession>A0A6M0RDU7</accession>
<sequence length="127" mass="14104">MLHYFERELPMMKQTKRLRLLTAALVSFGLVSTATAHAQSSKGATLTLQADVQETNPEANIINLRGNVLFEYPRHQLEGTAEQGQFFMTEQRLILVGNAQVTQQGEVLRDNQIICLLTTGQCSPSGE</sequence>
<evidence type="ECO:0000256" key="1">
    <source>
        <dbReference type="SAM" id="SignalP"/>
    </source>
</evidence>
<keyword evidence="1" id="KW-0732">Signal</keyword>
<feature type="signal peptide" evidence="1">
    <location>
        <begin position="1"/>
        <end position="38"/>
    </location>
</feature>
<protein>
    <recommendedName>
        <fullName evidence="2">Organic solvent tolerance-like N-terminal domain-containing protein</fullName>
    </recommendedName>
</protein>
<dbReference type="AlphaFoldDB" id="A0A6M0RDU7"/>
<evidence type="ECO:0000313" key="3">
    <source>
        <dbReference type="EMBL" id="NEZ54386.1"/>
    </source>
</evidence>
<dbReference type="Pfam" id="PF03968">
    <property type="entry name" value="LptD_N"/>
    <property type="match status" value="1"/>
</dbReference>
<dbReference type="Proteomes" id="UP000481033">
    <property type="component" value="Unassembled WGS sequence"/>
</dbReference>
<keyword evidence="4" id="KW-1185">Reference proteome</keyword>
<dbReference type="InterPro" id="IPR005653">
    <property type="entry name" value="OstA-like_N"/>
</dbReference>
<comment type="caution">
    <text evidence="3">The sequence shown here is derived from an EMBL/GenBank/DDBJ whole genome shotgun (WGS) entry which is preliminary data.</text>
</comment>
<evidence type="ECO:0000313" key="4">
    <source>
        <dbReference type="Proteomes" id="UP000481033"/>
    </source>
</evidence>
<organism evidence="3 4">
    <name type="scientific">Adonisia turfae CCMR0081</name>
    <dbReference type="NCBI Taxonomy" id="2292702"/>
    <lineage>
        <taxon>Bacteria</taxon>
        <taxon>Bacillati</taxon>
        <taxon>Cyanobacteriota</taxon>
        <taxon>Adonisia</taxon>
        <taxon>Adonisia turfae</taxon>
    </lineage>
</organism>
<reference evidence="3 4" key="1">
    <citation type="journal article" date="2020" name="Microb. Ecol.">
        <title>Ecogenomics of the Marine Benthic Filamentous Cyanobacterium Adonisia.</title>
        <authorList>
            <person name="Walter J.M."/>
            <person name="Coutinho F.H."/>
            <person name="Leomil L."/>
            <person name="Hargreaves P.I."/>
            <person name="Campeao M.E."/>
            <person name="Vieira V.V."/>
            <person name="Silva B.S."/>
            <person name="Fistarol G.O."/>
            <person name="Salomon P.S."/>
            <person name="Sawabe T."/>
            <person name="Mino S."/>
            <person name="Hosokawa M."/>
            <person name="Miyashita H."/>
            <person name="Maruyama F."/>
            <person name="van Verk M.C."/>
            <person name="Dutilh B.E."/>
            <person name="Thompson C.C."/>
            <person name="Thompson F.L."/>
        </authorList>
    </citation>
    <scope>NUCLEOTIDE SEQUENCE [LARGE SCALE GENOMIC DNA]</scope>
    <source>
        <strain evidence="3 4">CCMR0081</strain>
    </source>
</reference>
<gene>
    <name evidence="3" type="ORF">DXZ20_01465</name>
</gene>
<proteinExistence type="predicted"/>
<dbReference type="Gene3D" id="2.60.450.10">
    <property type="entry name" value="Lipopolysaccharide (LPS) transport protein A like domain"/>
    <property type="match status" value="1"/>
</dbReference>
<feature type="domain" description="Organic solvent tolerance-like N-terminal" evidence="2">
    <location>
        <begin position="74"/>
        <end position="119"/>
    </location>
</feature>
<dbReference type="EMBL" id="QXHD01000003">
    <property type="protein sequence ID" value="NEZ54386.1"/>
    <property type="molecule type" value="Genomic_DNA"/>
</dbReference>
<feature type="chain" id="PRO_5026933150" description="Organic solvent tolerance-like N-terminal domain-containing protein" evidence="1">
    <location>
        <begin position="39"/>
        <end position="127"/>
    </location>
</feature>
<evidence type="ECO:0000259" key="2">
    <source>
        <dbReference type="Pfam" id="PF03968"/>
    </source>
</evidence>